<dbReference type="InterPro" id="IPR027417">
    <property type="entry name" value="P-loop_NTPase"/>
</dbReference>
<dbReference type="GO" id="GO:0005524">
    <property type="term" value="F:ATP binding"/>
    <property type="evidence" value="ECO:0007669"/>
    <property type="project" value="UniProtKB-KW"/>
</dbReference>
<dbReference type="InterPro" id="IPR003439">
    <property type="entry name" value="ABC_transporter-like_ATP-bd"/>
</dbReference>
<dbReference type="CDD" id="cd03255">
    <property type="entry name" value="ABC_MJ0796_LolCDE_FtsE"/>
    <property type="match status" value="1"/>
</dbReference>
<reference evidence="7" key="1">
    <citation type="submission" date="2019-08" db="EMBL/GenBank/DDBJ databases">
        <title>Limnoglobus roseus gen. nov., sp. nov., a novel freshwater planctomycete with a giant genome from the family Gemmataceae.</title>
        <authorList>
            <person name="Kulichevskaya I.S."/>
            <person name="Naumoff D.G."/>
            <person name="Miroshnikov K."/>
            <person name="Ivanova A."/>
            <person name="Philippov D.A."/>
            <person name="Hakobyan A."/>
            <person name="Rijpstra I.C."/>
            <person name="Sinninghe Damste J.S."/>
            <person name="Liesack W."/>
            <person name="Dedysh S.N."/>
        </authorList>
    </citation>
    <scope>NUCLEOTIDE SEQUENCE [LARGE SCALE GENOMIC DNA]</scope>
    <source>
        <strain evidence="7">PX52</strain>
    </source>
</reference>
<comment type="similarity">
    <text evidence="4">Belongs to the ABC transporter superfamily. Macrolide exporter (TC 3.A.1.122) family.</text>
</comment>
<dbReference type="Gene3D" id="3.40.50.300">
    <property type="entry name" value="P-loop containing nucleotide triphosphate hydrolases"/>
    <property type="match status" value="1"/>
</dbReference>
<evidence type="ECO:0000256" key="2">
    <source>
        <dbReference type="ARBA" id="ARBA00022741"/>
    </source>
</evidence>
<keyword evidence="7" id="KW-1185">Reference proteome</keyword>
<dbReference type="GO" id="GO:0098796">
    <property type="term" value="C:membrane protein complex"/>
    <property type="evidence" value="ECO:0007669"/>
    <property type="project" value="UniProtKB-ARBA"/>
</dbReference>
<protein>
    <submittedName>
        <fullName evidence="6">ABC transporter ATP-binding protein</fullName>
    </submittedName>
</protein>
<dbReference type="InterPro" id="IPR017911">
    <property type="entry name" value="MacB-like_ATP-bd"/>
</dbReference>
<keyword evidence="1" id="KW-0813">Transport</keyword>
<dbReference type="Proteomes" id="UP000324974">
    <property type="component" value="Chromosome"/>
</dbReference>
<evidence type="ECO:0000256" key="1">
    <source>
        <dbReference type="ARBA" id="ARBA00022448"/>
    </source>
</evidence>
<evidence type="ECO:0000256" key="4">
    <source>
        <dbReference type="ARBA" id="ARBA00038388"/>
    </source>
</evidence>
<dbReference type="OrthoDB" id="273392at2"/>
<dbReference type="GO" id="GO:0005886">
    <property type="term" value="C:plasma membrane"/>
    <property type="evidence" value="ECO:0007669"/>
    <property type="project" value="TreeGrafter"/>
</dbReference>
<keyword evidence="2" id="KW-0547">Nucleotide-binding</keyword>
<dbReference type="Pfam" id="PF00005">
    <property type="entry name" value="ABC_tran"/>
    <property type="match status" value="1"/>
</dbReference>
<organism evidence="6 7">
    <name type="scientific">Limnoglobus roseus</name>
    <dbReference type="NCBI Taxonomy" id="2598579"/>
    <lineage>
        <taxon>Bacteria</taxon>
        <taxon>Pseudomonadati</taxon>
        <taxon>Planctomycetota</taxon>
        <taxon>Planctomycetia</taxon>
        <taxon>Gemmatales</taxon>
        <taxon>Gemmataceae</taxon>
        <taxon>Limnoglobus</taxon>
    </lineage>
</organism>
<dbReference type="EMBL" id="CP042425">
    <property type="protein sequence ID" value="QEL19591.1"/>
    <property type="molecule type" value="Genomic_DNA"/>
</dbReference>
<dbReference type="PANTHER" id="PTHR24220">
    <property type="entry name" value="IMPORT ATP-BINDING PROTEIN"/>
    <property type="match status" value="1"/>
</dbReference>
<dbReference type="GO" id="GO:0016887">
    <property type="term" value="F:ATP hydrolysis activity"/>
    <property type="evidence" value="ECO:0007669"/>
    <property type="project" value="InterPro"/>
</dbReference>
<dbReference type="RefSeq" id="WP_149113964.1">
    <property type="nucleotide sequence ID" value="NZ_CP042425.1"/>
</dbReference>
<dbReference type="SMART" id="SM00382">
    <property type="entry name" value="AAA"/>
    <property type="match status" value="1"/>
</dbReference>
<dbReference type="PROSITE" id="PS50893">
    <property type="entry name" value="ABC_TRANSPORTER_2"/>
    <property type="match status" value="1"/>
</dbReference>
<accession>A0A5C1AK56</accession>
<evidence type="ECO:0000259" key="5">
    <source>
        <dbReference type="PROSITE" id="PS50893"/>
    </source>
</evidence>
<dbReference type="InterPro" id="IPR017871">
    <property type="entry name" value="ABC_transporter-like_CS"/>
</dbReference>
<dbReference type="PANTHER" id="PTHR24220:SF86">
    <property type="entry name" value="ABC TRANSPORTER ABCH.1"/>
    <property type="match status" value="1"/>
</dbReference>
<evidence type="ECO:0000313" key="7">
    <source>
        <dbReference type="Proteomes" id="UP000324974"/>
    </source>
</evidence>
<name>A0A5C1AK56_9BACT</name>
<dbReference type="FunFam" id="3.40.50.300:FF:000032">
    <property type="entry name" value="Export ABC transporter ATP-binding protein"/>
    <property type="match status" value="1"/>
</dbReference>
<keyword evidence="3 6" id="KW-0067">ATP-binding</keyword>
<dbReference type="InterPro" id="IPR003593">
    <property type="entry name" value="AAA+_ATPase"/>
</dbReference>
<evidence type="ECO:0000256" key="3">
    <source>
        <dbReference type="ARBA" id="ARBA00022840"/>
    </source>
</evidence>
<dbReference type="GO" id="GO:0022857">
    <property type="term" value="F:transmembrane transporter activity"/>
    <property type="evidence" value="ECO:0007669"/>
    <property type="project" value="TreeGrafter"/>
</dbReference>
<evidence type="ECO:0000313" key="6">
    <source>
        <dbReference type="EMBL" id="QEL19591.1"/>
    </source>
</evidence>
<dbReference type="InterPro" id="IPR015854">
    <property type="entry name" value="ABC_transpr_LolD-like"/>
</dbReference>
<sequence length="258" mass="27923">MATLTAPPALQTPVRADNVTKRFRQGEAVVEAIKGVSLTVHDGEFVAIMGASGSGKSTLLHTMAGLTRPDEGRMAIADTDLSSLSDAKLTRFRRRKIGLVFQAFNLIPTLTAEENVTLPLMTDGRGSQAAERLDPLLDRLGLTPRRRHRPDAMSGGEQQRVAIARALITDPALVLADEPTGSLDSVTGQTICRLLKELCEEQKRTIVVVTHEPSVAVWASRVVVMKDGRVLTEFRTADFPTAELLTAHYQHVVNAGPA</sequence>
<feature type="domain" description="ABC transporter" evidence="5">
    <location>
        <begin position="14"/>
        <end position="252"/>
    </location>
</feature>
<dbReference type="KEGG" id="lrs:PX52LOC_06667"/>
<dbReference type="SUPFAM" id="SSF52540">
    <property type="entry name" value="P-loop containing nucleoside triphosphate hydrolases"/>
    <property type="match status" value="1"/>
</dbReference>
<dbReference type="PROSITE" id="PS00211">
    <property type="entry name" value="ABC_TRANSPORTER_1"/>
    <property type="match status" value="1"/>
</dbReference>
<gene>
    <name evidence="6" type="ORF">PX52LOC_06667</name>
</gene>
<dbReference type="AlphaFoldDB" id="A0A5C1AK56"/>
<proteinExistence type="inferred from homology"/>